<dbReference type="InterPro" id="IPR003615">
    <property type="entry name" value="HNH_nuc"/>
</dbReference>
<dbReference type="InterPro" id="IPR052892">
    <property type="entry name" value="NA-targeting_endonuclease"/>
</dbReference>
<dbReference type="InterPro" id="IPR002711">
    <property type="entry name" value="HNH"/>
</dbReference>
<dbReference type="Gene3D" id="1.10.30.50">
    <property type="match status" value="1"/>
</dbReference>
<dbReference type="GO" id="GO:0008270">
    <property type="term" value="F:zinc ion binding"/>
    <property type="evidence" value="ECO:0007669"/>
    <property type="project" value="InterPro"/>
</dbReference>
<proteinExistence type="predicted"/>
<gene>
    <name evidence="2" type="ORF">UFOVP560_11</name>
</gene>
<dbReference type="GO" id="GO:0004519">
    <property type="term" value="F:endonuclease activity"/>
    <property type="evidence" value="ECO:0007669"/>
    <property type="project" value="InterPro"/>
</dbReference>
<dbReference type="PANTHER" id="PTHR33877">
    <property type="entry name" value="SLL1193 PROTEIN"/>
    <property type="match status" value="1"/>
</dbReference>
<evidence type="ECO:0000259" key="1">
    <source>
        <dbReference type="SMART" id="SM00507"/>
    </source>
</evidence>
<accession>A0A6J5MT37</accession>
<feature type="domain" description="HNH nuclease" evidence="1">
    <location>
        <begin position="15"/>
        <end position="65"/>
    </location>
</feature>
<dbReference type="PANTHER" id="PTHR33877:SF2">
    <property type="entry name" value="OS07G0170200 PROTEIN"/>
    <property type="match status" value="1"/>
</dbReference>
<name>A0A6J5MT37_9CAUD</name>
<dbReference type="EMBL" id="LR796536">
    <property type="protein sequence ID" value="CAB4149948.1"/>
    <property type="molecule type" value="Genomic_DNA"/>
</dbReference>
<protein>
    <submittedName>
        <fullName evidence="2">HNHc domain containing protein</fullName>
    </submittedName>
</protein>
<dbReference type="GO" id="GO:0003676">
    <property type="term" value="F:nucleic acid binding"/>
    <property type="evidence" value="ECO:0007669"/>
    <property type="project" value="InterPro"/>
</dbReference>
<evidence type="ECO:0000313" key="2">
    <source>
        <dbReference type="EMBL" id="CAB4149948.1"/>
    </source>
</evidence>
<organism evidence="2">
    <name type="scientific">uncultured Caudovirales phage</name>
    <dbReference type="NCBI Taxonomy" id="2100421"/>
    <lineage>
        <taxon>Viruses</taxon>
        <taxon>Duplodnaviria</taxon>
        <taxon>Heunggongvirae</taxon>
        <taxon>Uroviricota</taxon>
        <taxon>Caudoviricetes</taxon>
        <taxon>Peduoviridae</taxon>
        <taxon>Maltschvirus</taxon>
        <taxon>Maltschvirus maltsch</taxon>
    </lineage>
</organism>
<reference evidence="2" key="1">
    <citation type="submission" date="2020-04" db="EMBL/GenBank/DDBJ databases">
        <authorList>
            <person name="Chiriac C."/>
            <person name="Salcher M."/>
            <person name="Ghai R."/>
            <person name="Kavagutti S V."/>
        </authorList>
    </citation>
    <scope>NUCLEOTIDE SEQUENCE</scope>
</reference>
<dbReference type="CDD" id="cd00085">
    <property type="entry name" value="HNHc"/>
    <property type="match status" value="1"/>
</dbReference>
<sequence>MSRNWKGGSTARWRKIREAVLKRDGCCQMCGQTEGQMHIDHVIPKRLNGSDELWNLRQLCQKCNLVKGGRFFETDKTPPTLHGLFVPQNESISHD</sequence>
<dbReference type="Pfam" id="PF01844">
    <property type="entry name" value="HNH"/>
    <property type="match status" value="1"/>
</dbReference>
<dbReference type="SMART" id="SM00507">
    <property type="entry name" value="HNHc"/>
    <property type="match status" value="1"/>
</dbReference>